<evidence type="ECO:0000256" key="2">
    <source>
        <dbReference type="ARBA" id="ARBA00022745"/>
    </source>
</evidence>
<comment type="similarity">
    <text evidence="9">Belongs to the AP2/ERF transcription factor family. ERF subfamily.</text>
</comment>
<dbReference type="SUPFAM" id="SSF54171">
    <property type="entry name" value="DNA-binding domain"/>
    <property type="match status" value="1"/>
</dbReference>
<gene>
    <name evidence="11" type="ORF">CASFOL_020232</name>
</gene>
<dbReference type="EMBL" id="JAVIJP010000027">
    <property type="protein sequence ID" value="KAL3635685.1"/>
    <property type="molecule type" value="Genomic_DNA"/>
</dbReference>
<dbReference type="GO" id="GO:0000976">
    <property type="term" value="F:transcription cis-regulatory region binding"/>
    <property type="evidence" value="ECO:0007669"/>
    <property type="project" value="UniProtKB-ARBA"/>
</dbReference>
<feature type="domain" description="AP2/ERF" evidence="10">
    <location>
        <begin position="97"/>
        <end position="154"/>
    </location>
</feature>
<dbReference type="PRINTS" id="PR00367">
    <property type="entry name" value="ETHRSPELEMNT"/>
</dbReference>
<evidence type="ECO:0000256" key="4">
    <source>
        <dbReference type="ARBA" id="ARBA00023015"/>
    </source>
</evidence>
<keyword evidence="7" id="KW-0804">Transcription</keyword>
<dbReference type="GO" id="GO:0005634">
    <property type="term" value="C:nucleus"/>
    <property type="evidence" value="ECO:0007669"/>
    <property type="project" value="UniProtKB-SubCell"/>
</dbReference>
<evidence type="ECO:0000256" key="6">
    <source>
        <dbReference type="ARBA" id="ARBA00023159"/>
    </source>
</evidence>
<evidence type="ECO:0000256" key="1">
    <source>
        <dbReference type="ARBA" id="ARBA00004123"/>
    </source>
</evidence>
<keyword evidence="8" id="KW-0539">Nucleus</keyword>
<dbReference type="InterPro" id="IPR036955">
    <property type="entry name" value="AP2/ERF_dom_sf"/>
</dbReference>
<dbReference type="Gene3D" id="3.30.730.10">
    <property type="entry name" value="AP2/ERF domain"/>
    <property type="match status" value="1"/>
</dbReference>
<dbReference type="CDD" id="cd00018">
    <property type="entry name" value="AP2"/>
    <property type="match status" value="1"/>
</dbReference>
<evidence type="ECO:0000256" key="8">
    <source>
        <dbReference type="ARBA" id="ARBA00023242"/>
    </source>
</evidence>
<dbReference type="Pfam" id="PF00847">
    <property type="entry name" value="AP2"/>
    <property type="match status" value="1"/>
</dbReference>
<dbReference type="InterPro" id="IPR016177">
    <property type="entry name" value="DNA-bd_dom_sf"/>
</dbReference>
<protein>
    <recommendedName>
        <fullName evidence="10">AP2/ERF domain-containing protein</fullName>
    </recommendedName>
</protein>
<dbReference type="FunFam" id="3.30.730.10:FF:000001">
    <property type="entry name" value="Ethylene-responsive transcription factor 2"/>
    <property type="match status" value="1"/>
</dbReference>
<evidence type="ECO:0000313" key="12">
    <source>
        <dbReference type="Proteomes" id="UP001632038"/>
    </source>
</evidence>
<dbReference type="PANTHER" id="PTHR31657">
    <property type="entry name" value="ETHYLENE-RESPONSIVE TRANSCRIPTION FACTOR ERF061"/>
    <property type="match status" value="1"/>
</dbReference>
<comment type="caution">
    <text evidence="11">The sequence shown here is derived from an EMBL/GenBank/DDBJ whole genome shotgun (WGS) entry which is preliminary data.</text>
</comment>
<reference evidence="12" key="1">
    <citation type="journal article" date="2024" name="IScience">
        <title>Strigolactones Initiate the Formation of Haustorium-like Structures in Castilleja.</title>
        <authorList>
            <person name="Buerger M."/>
            <person name="Peterson D."/>
            <person name="Chory J."/>
        </authorList>
    </citation>
    <scope>NUCLEOTIDE SEQUENCE [LARGE SCALE GENOMIC DNA]</scope>
</reference>
<name>A0ABD3D095_9LAMI</name>
<keyword evidence="3" id="KW-0611">Plant defense</keyword>
<evidence type="ECO:0000256" key="7">
    <source>
        <dbReference type="ARBA" id="ARBA00023163"/>
    </source>
</evidence>
<sequence length="284" mass="31491">MASIQENNTHIGLSLSQLILSSNSNTLDSIFSYCQQQSNPSKNQSLGSSVYLRQRDSLQRFSNENCFTPKASFPGPNPVENPGRFMPTYFSPSKRKLYRGVRQRHWGKWVAEIRLPQNRMRVWLGTYETAEAAAYAYDRAAYKLRGEYARLNFPNLRDPARLGLGDGPRLEALRNAVDAKIVAICQKVREKKSKRDAKKVEGKNGIGKVDGGVESVGVKMDLSPVTSTVVNNESWSGGESPGSVSYEWCSVAAPPPLGEVEIEGCSLARLPSYDPELIWEVLAS</sequence>
<dbReference type="Proteomes" id="UP001632038">
    <property type="component" value="Unassembled WGS sequence"/>
</dbReference>
<dbReference type="AlphaFoldDB" id="A0ABD3D095"/>
<dbReference type="InterPro" id="IPR051758">
    <property type="entry name" value="ERF/AP2-like"/>
</dbReference>
<evidence type="ECO:0000313" key="11">
    <source>
        <dbReference type="EMBL" id="KAL3635685.1"/>
    </source>
</evidence>
<dbReference type="GO" id="GO:0009873">
    <property type="term" value="P:ethylene-activated signaling pathway"/>
    <property type="evidence" value="ECO:0007669"/>
    <property type="project" value="UniProtKB-KW"/>
</dbReference>
<proteinExistence type="inferred from homology"/>
<organism evidence="11 12">
    <name type="scientific">Castilleja foliolosa</name>
    <dbReference type="NCBI Taxonomy" id="1961234"/>
    <lineage>
        <taxon>Eukaryota</taxon>
        <taxon>Viridiplantae</taxon>
        <taxon>Streptophyta</taxon>
        <taxon>Embryophyta</taxon>
        <taxon>Tracheophyta</taxon>
        <taxon>Spermatophyta</taxon>
        <taxon>Magnoliopsida</taxon>
        <taxon>eudicotyledons</taxon>
        <taxon>Gunneridae</taxon>
        <taxon>Pentapetalae</taxon>
        <taxon>asterids</taxon>
        <taxon>lamiids</taxon>
        <taxon>Lamiales</taxon>
        <taxon>Orobanchaceae</taxon>
        <taxon>Pedicularideae</taxon>
        <taxon>Castillejinae</taxon>
        <taxon>Castilleja</taxon>
    </lineage>
</organism>
<evidence type="ECO:0000256" key="3">
    <source>
        <dbReference type="ARBA" id="ARBA00022821"/>
    </source>
</evidence>
<comment type="subcellular location">
    <subcellularLocation>
        <location evidence="1">Nucleus</location>
    </subcellularLocation>
</comment>
<dbReference type="SMART" id="SM00380">
    <property type="entry name" value="AP2"/>
    <property type="match status" value="1"/>
</dbReference>
<dbReference type="GO" id="GO:0006952">
    <property type="term" value="P:defense response"/>
    <property type="evidence" value="ECO:0007669"/>
    <property type="project" value="UniProtKB-KW"/>
</dbReference>
<dbReference type="PROSITE" id="PS51032">
    <property type="entry name" value="AP2_ERF"/>
    <property type="match status" value="1"/>
</dbReference>
<evidence type="ECO:0000259" key="10">
    <source>
        <dbReference type="PROSITE" id="PS51032"/>
    </source>
</evidence>
<accession>A0ABD3D095</accession>
<dbReference type="InterPro" id="IPR001471">
    <property type="entry name" value="AP2/ERF_dom"/>
</dbReference>
<evidence type="ECO:0000256" key="5">
    <source>
        <dbReference type="ARBA" id="ARBA00023125"/>
    </source>
</evidence>
<evidence type="ECO:0000256" key="9">
    <source>
        <dbReference type="ARBA" id="ARBA00024343"/>
    </source>
</evidence>
<dbReference type="PANTHER" id="PTHR31657:SF20">
    <property type="entry name" value="ETHYLENE-RESPONSIVE TRANSCRIPTION FACTOR ERF061"/>
    <property type="match status" value="1"/>
</dbReference>
<keyword evidence="4" id="KW-0805">Transcription regulation</keyword>
<keyword evidence="5" id="KW-0238">DNA-binding</keyword>
<keyword evidence="6" id="KW-0010">Activator</keyword>
<keyword evidence="2" id="KW-0936">Ethylene signaling pathway</keyword>
<keyword evidence="12" id="KW-1185">Reference proteome</keyword>